<comment type="caution">
    <text evidence="1">The sequence shown here is derived from an EMBL/GenBank/DDBJ whole genome shotgun (WGS) entry which is preliminary data.</text>
</comment>
<dbReference type="Gene3D" id="1.25.40.10">
    <property type="entry name" value="Tetratricopeptide repeat domain"/>
    <property type="match status" value="1"/>
</dbReference>
<accession>A0A0F3IRJ2</accession>
<sequence length="114" mass="12178">MVIKLNLADAFGAWERGDAPTARNIVRMVLRETPKLAGAHYLQGLLYLGEGQPSKAVQALKNAALYGPDSPALRLAMGRAYALGGAGAQAEEQFRKALTLAPACPPRCGRWPMC</sequence>
<protein>
    <submittedName>
        <fullName evidence="1">Uncharacterized protein</fullName>
    </submittedName>
</protein>
<organism evidence="1 2">
    <name type="scientific">Elstera litoralis</name>
    <dbReference type="NCBI Taxonomy" id="552518"/>
    <lineage>
        <taxon>Bacteria</taxon>
        <taxon>Pseudomonadati</taxon>
        <taxon>Pseudomonadota</taxon>
        <taxon>Alphaproteobacteria</taxon>
        <taxon>Rhodospirillales</taxon>
        <taxon>Rhodospirillaceae</taxon>
        <taxon>Elstera</taxon>
    </lineage>
</organism>
<name>A0A0F3IRJ2_9PROT</name>
<dbReference type="InterPro" id="IPR011990">
    <property type="entry name" value="TPR-like_helical_dom_sf"/>
</dbReference>
<dbReference type="AlphaFoldDB" id="A0A0F3IRJ2"/>
<dbReference type="InterPro" id="IPR019734">
    <property type="entry name" value="TPR_rpt"/>
</dbReference>
<dbReference type="Proteomes" id="UP000033774">
    <property type="component" value="Unassembled WGS sequence"/>
</dbReference>
<gene>
    <name evidence="1" type="ORF">VZ95_12080</name>
</gene>
<evidence type="ECO:0000313" key="1">
    <source>
        <dbReference type="EMBL" id="KJV09331.1"/>
    </source>
</evidence>
<keyword evidence="2" id="KW-1185">Reference proteome</keyword>
<reference evidence="1 2" key="1">
    <citation type="submission" date="2015-03" db="EMBL/GenBank/DDBJ databases">
        <title>Draft genome sequence of Elstera litoralis.</title>
        <authorList>
            <person name="Rahalkar M.C."/>
            <person name="Dhakephalkar P.K."/>
            <person name="Pore S.D."/>
            <person name="Arora P."/>
            <person name="Kapse N.G."/>
            <person name="Pandit P.S."/>
        </authorList>
    </citation>
    <scope>NUCLEOTIDE SEQUENCE [LARGE SCALE GENOMIC DNA]</scope>
    <source>
        <strain evidence="1 2">Dia-1</strain>
    </source>
</reference>
<dbReference type="SUPFAM" id="SSF48452">
    <property type="entry name" value="TPR-like"/>
    <property type="match status" value="1"/>
</dbReference>
<dbReference type="RefSeq" id="WP_045776066.1">
    <property type="nucleotide sequence ID" value="NZ_LAJY01000300.1"/>
</dbReference>
<dbReference type="SMART" id="SM00028">
    <property type="entry name" value="TPR"/>
    <property type="match status" value="2"/>
</dbReference>
<evidence type="ECO:0000313" key="2">
    <source>
        <dbReference type="Proteomes" id="UP000033774"/>
    </source>
</evidence>
<dbReference type="Pfam" id="PF14559">
    <property type="entry name" value="TPR_19"/>
    <property type="match status" value="1"/>
</dbReference>
<dbReference type="EMBL" id="LAJY01000300">
    <property type="protein sequence ID" value="KJV09331.1"/>
    <property type="molecule type" value="Genomic_DNA"/>
</dbReference>
<proteinExistence type="predicted"/>